<gene>
    <name evidence="7" type="ORF">P8C59_003116</name>
</gene>
<keyword evidence="2" id="KW-0853">WD repeat</keyword>
<dbReference type="FunFam" id="2.130.10.10:FF:001167">
    <property type="entry name" value="Uncharacterized protein"/>
    <property type="match status" value="1"/>
</dbReference>
<evidence type="ECO:0000259" key="5">
    <source>
        <dbReference type="Pfam" id="PF17034"/>
    </source>
</evidence>
<evidence type="ECO:0000313" key="8">
    <source>
        <dbReference type="Proteomes" id="UP001217918"/>
    </source>
</evidence>
<dbReference type="GO" id="GO:1904263">
    <property type="term" value="P:positive regulation of TORC1 signaling"/>
    <property type="evidence" value="ECO:0007669"/>
    <property type="project" value="TreeGrafter"/>
</dbReference>
<protein>
    <recommendedName>
        <fullName evidence="9">WD repeat protein mio zinc-ribbon like domain-containing protein</fullName>
    </recommendedName>
</protein>
<dbReference type="EMBL" id="JAQQPM010000002">
    <property type="protein sequence ID" value="KAK2068482.1"/>
    <property type="molecule type" value="Genomic_DNA"/>
</dbReference>
<dbReference type="PANTHER" id="PTHR16453:SF9">
    <property type="entry name" value="GATOR COMPLEX PROTEIN MIOS"/>
    <property type="match status" value="1"/>
</dbReference>
<dbReference type="InterPro" id="IPR015943">
    <property type="entry name" value="WD40/YVTN_repeat-like_dom_sf"/>
</dbReference>
<feature type="domain" description="MIOS-like alpha-solenoid" evidence="6">
    <location>
        <begin position="462"/>
        <end position="707"/>
    </location>
</feature>
<evidence type="ECO:0000256" key="1">
    <source>
        <dbReference type="ARBA" id="ARBA00009713"/>
    </source>
</evidence>
<dbReference type="Pfam" id="PF17034">
    <property type="entry name" value="zinc_ribbon_16"/>
    <property type="match status" value="1"/>
</dbReference>
<dbReference type="InterPro" id="IPR031488">
    <property type="entry name" value="Zn_ribbon_mio"/>
</dbReference>
<comment type="similarity">
    <text evidence="1">Belongs to the WD repeat mio family.</text>
</comment>
<dbReference type="Gene3D" id="3.30.40.10">
    <property type="entry name" value="Zinc/RING finger domain, C3HC4 (zinc finger)"/>
    <property type="match status" value="1"/>
</dbReference>
<dbReference type="PANTHER" id="PTHR16453">
    <property type="entry name" value="WD40 DOMAIN-CONTAINING PROTEIN MIO FAMILY MEMBER"/>
    <property type="match status" value="1"/>
</dbReference>
<dbReference type="Gene3D" id="2.130.10.10">
    <property type="entry name" value="YVTN repeat-like/Quinoprotein amine dehydrogenase"/>
    <property type="match status" value="1"/>
</dbReference>
<feature type="domain" description="GATOR2 complex protein MIO zinc-ribbon like" evidence="5">
    <location>
        <begin position="888"/>
        <end position="965"/>
    </location>
</feature>
<keyword evidence="8" id="KW-1185">Reference proteome</keyword>
<dbReference type="Proteomes" id="UP001217918">
    <property type="component" value="Unassembled WGS sequence"/>
</dbReference>
<feature type="region of interest" description="Disordered" evidence="4">
    <location>
        <begin position="840"/>
        <end position="876"/>
    </location>
</feature>
<evidence type="ECO:0000256" key="4">
    <source>
        <dbReference type="SAM" id="MobiDB-lite"/>
    </source>
</evidence>
<name>A0AAD9I170_9PEZI</name>
<dbReference type="InterPro" id="IPR013083">
    <property type="entry name" value="Znf_RING/FYVE/PHD"/>
</dbReference>
<evidence type="ECO:0000256" key="3">
    <source>
        <dbReference type="ARBA" id="ARBA00022737"/>
    </source>
</evidence>
<evidence type="ECO:0000256" key="2">
    <source>
        <dbReference type="ARBA" id="ARBA00022574"/>
    </source>
</evidence>
<dbReference type="GO" id="GO:0005737">
    <property type="term" value="C:cytoplasm"/>
    <property type="evidence" value="ECO:0007669"/>
    <property type="project" value="TreeGrafter"/>
</dbReference>
<feature type="compositionally biased region" description="Gly residues" evidence="4">
    <location>
        <begin position="857"/>
        <end position="868"/>
    </location>
</feature>
<evidence type="ECO:0000313" key="7">
    <source>
        <dbReference type="EMBL" id="KAK2068482.1"/>
    </source>
</evidence>
<evidence type="ECO:0000259" key="6">
    <source>
        <dbReference type="Pfam" id="PF21719"/>
    </source>
</evidence>
<dbReference type="InterPro" id="IPR036322">
    <property type="entry name" value="WD40_repeat_dom_sf"/>
</dbReference>
<dbReference type="SUPFAM" id="SSF50978">
    <property type="entry name" value="WD40 repeat-like"/>
    <property type="match status" value="1"/>
</dbReference>
<dbReference type="InterPro" id="IPR037593">
    <property type="entry name" value="MIOS/Sea4"/>
</dbReference>
<evidence type="ECO:0008006" key="9">
    <source>
        <dbReference type="Google" id="ProtNLM"/>
    </source>
</evidence>
<comment type="caution">
    <text evidence="7">The sequence shown here is derived from an EMBL/GenBank/DDBJ whole genome shotgun (WGS) entry which is preliminary data.</text>
</comment>
<dbReference type="InterPro" id="IPR049092">
    <property type="entry name" value="MIOS_a-sol"/>
</dbReference>
<dbReference type="Pfam" id="PF21719">
    <property type="entry name" value="MIOS_a-sol"/>
    <property type="match status" value="1"/>
</dbReference>
<sequence length="975" mass="108789">MDRPEPGLIKWSPNVAHDSFLHINLQHRVVRIYAPTGHAQRGRFDYRQISQHDDFPPLTTYDWSPSHPGLLAVGTATGVVNLLRVDDGSNAYLELGLKMSRTCQAVAFNTAGHLAVGLDRVRSDNCLYIWDTNRLAPSDAPIAGFTADIESFTEAADRLEPSVSVSSVKFFEDNPNILVAGIKAQGLRIHDLRDRGHGSVAHFQTKCCNNLAIDYADQNYFASSALDQPGIMVWDRRATQRLNASPVYLDAIDQDDVPWGGALRLDHAMHTEAAPVSDRHSLIRSLRFCRDHSGMLAVLSRTGQLKLLSAKREHVEPDLDLQRSPELLEVRKSYEMDPILAAQVVATHPFKMVPWQSPHRGFEAGGNYHEPIELDPSQSPNIYGPLAREAAFMDVPLFGPDKPNMNTGFRESFQEILRNGTMSTNPEPVARQQRHDEFLMETQKLAKLSRKAEEIIDHIMLLRAKERYLFEFARNQQVVSDDCWLQDVWAWVAGSEEAASYGKMSSHGLDLEYMGVYTLWNNDLGNKSQARLADGTNHSREPNEDEWEQCLHSINKRLGIPQWDGAQTKRPRHRAMCLDICKWGRANDATGEEPLSIAGVKSLTTSHTRAAAHALFQGDTKEAVAVLKKASIAHSELLFVSLALQLMEKNGEERSINGREAVEFDERLASKTDPYLRAISSVIATRDWAAIANQRSLPLRDRVLIAVRHFSDDALTDWLREETQRAIKAGDIEGIVLTGITDPLVDILACFVAKFGDHQTATLLLSVCAPRFIDDVRATAFRSAYRQYLHRHRAFFLRAKFDVESTKRSKLHGRPTLRPMARQITLRCVYCDVQTSLSHGDSHHDRHGSGPAALSGTGAGGGGGGPAVGRGAEPPENPFTVKMVGAGISCPNCKRHLPRCVVCLEVIGMRQQDGQVNGNSGEEASARRFPSFCLKCEHVLHLEHARQWFARHAECPVPECRCKCNVRANPELDYQ</sequence>
<dbReference type="AlphaFoldDB" id="A0AAD9I170"/>
<organism evidence="7 8">
    <name type="scientific">Phyllachora maydis</name>
    <dbReference type="NCBI Taxonomy" id="1825666"/>
    <lineage>
        <taxon>Eukaryota</taxon>
        <taxon>Fungi</taxon>
        <taxon>Dikarya</taxon>
        <taxon>Ascomycota</taxon>
        <taxon>Pezizomycotina</taxon>
        <taxon>Sordariomycetes</taxon>
        <taxon>Sordariomycetidae</taxon>
        <taxon>Phyllachorales</taxon>
        <taxon>Phyllachoraceae</taxon>
        <taxon>Phyllachora</taxon>
    </lineage>
</organism>
<proteinExistence type="inferred from homology"/>
<keyword evidence="3" id="KW-0677">Repeat</keyword>
<accession>A0AAD9I170</accession>
<reference evidence="7" key="1">
    <citation type="journal article" date="2023" name="Mol. Plant Microbe Interact.">
        <title>Elucidating the Obligate Nature and Biological Capacity of an Invasive Fungal Corn Pathogen.</title>
        <authorList>
            <person name="MacCready J.S."/>
            <person name="Roggenkamp E.M."/>
            <person name="Gdanetz K."/>
            <person name="Chilvers M.I."/>
        </authorList>
    </citation>
    <scope>NUCLEOTIDE SEQUENCE</scope>
    <source>
        <strain evidence="7">PM02</strain>
    </source>
</reference>